<comment type="caution">
    <text evidence="1">The sequence shown here is derived from an EMBL/GenBank/DDBJ whole genome shotgun (WGS) entry which is preliminary data.</text>
</comment>
<dbReference type="Proteomes" id="UP000283530">
    <property type="component" value="Unassembled WGS sequence"/>
</dbReference>
<evidence type="ECO:0000313" key="1">
    <source>
        <dbReference type="EMBL" id="RWR79134.1"/>
    </source>
</evidence>
<name>A0A443NKU9_9MAGN</name>
<evidence type="ECO:0000313" key="2">
    <source>
        <dbReference type="Proteomes" id="UP000283530"/>
    </source>
</evidence>
<organism evidence="1 2">
    <name type="scientific">Cinnamomum micranthum f. kanehirae</name>
    <dbReference type="NCBI Taxonomy" id="337451"/>
    <lineage>
        <taxon>Eukaryota</taxon>
        <taxon>Viridiplantae</taxon>
        <taxon>Streptophyta</taxon>
        <taxon>Embryophyta</taxon>
        <taxon>Tracheophyta</taxon>
        <taxon>Spermatophyta</taxon>
        <taxon>Magnoliopsida</taxon>
        <taxon>Magnoliidae</taxon>
        <taxon>Laurales</taxon>
        <taxon>Lauraceae</taxon>
        <taxon>Cinnamomum</taxon>
    </lineage>
</organism>
<reference evidence="1 2" key="1">
    <citation type="journal article" date="2019" name="Nat. Plants">
        <title>Stout camphor tree genome fills gaps in understanding of flowering plant genome evolution.</title>
        <authorList>
            <person name="Chaw S.M."/>
            <person name="Liu Y.C."/>
            <person name="Wu Y.W."/>
            <person name="Wang H.Y."/>
            <person name="Lin C.I."/>
            <person name="Wu C.S."/>
            <person name="Ke H.M."/>
            <person name="Chang L.Y."/>
            <person name="Hsu C.Y."/>
            <person name="Yang H.T."/>
            <person name="Sudianto E."/>
            <person name="Hsu M.H."/>
            <person name="Wu K.P."/>
            <person name="Wang L.N."/>
            <person name="Leebens-Mack J.H."/>
            <person name="Tsai I.J."/>
        </authorList>
    </citation>
    <scope>NUCLEOTIDE SEQUENCE [LARGE SCALE GENOMIC DNA]</scope>
    <source>
        <strain evidence="2">cv. Chaw 1501</strain>
        <tissue evidence="1">Young leaves</tissue>
    </source>
</reference>
<gene>
    <name evidence="1" type="ORF">CKAN_00769600</name>
</gene>
<sequence length="87" mass="9984">MELKECAYIDCICCCGMLRCFSTMSPKQIHIIITQVEYFEEILKDQGVVAECIPVISSAKILEEMVHEVWSQKQEHSVFKDGRRGSI</sequence>
<proteinExistence type="predicted"/>
<dbReference type="AlphaFoldDB" id="A0A443NKU9"/>
<protein>
    <submittedName>
        <fullName evidence="1">Uncharacterized protein</fullName>
    </submittedName>
</protein>
<accession>A0A443NKU9</accession>
<dbReference type="EMBL" id="QPKB01000003">
    <property type="protein sequence ID" value="RWR79134.1"/>
    <property type="molecule type" value="Genomic_DNA"/>
</dbReference>
<keyword evidence="2" id="KW-1185">Reference proteome</keyword>